<comment type="caution">
    <text evidence="9">The sequence shown here is derived from an EMBL/GenBank/DDBJ whole genome shotgun (WGS) entry which is preliminary data.</text>
</comment>
<evidence type="ECO:0000256" key="1">
    <source>
        <dbReference type="ARBA" id="ARBA00004651"/>
    </source>
</evidence>
<dbReference type="EMBL" id="JAFBCF010000001">
    <property type="protein sequence ID" value="MBM7800622.1"/>
    <property type="molecule type" value="Genomic_DNA"/>
</dbReference>
<evidence type="ECO:0000256" key="3">
    <source>
        <dbReference type="ARBA" id="ARBA00022448"/>
    </source>
</evidence>
<evidence type="ECO:0000256" key="8">
    <source>
        <dbReference type="SAM" id="Phobius"/>
    </source>
</evidence>
<proteinExistence type="inferred from homology"/>
<dbReference type="PANTHER" id="PTHR36838:SF1">
    <property type="entry name" value="SLR1864 PROTEIN"/>
    <property type="match status" value="1"/>
</dbReference>
<feature type="transmembrane region" description="Helical" evidence="8">
    <location>
        <begin position="191"/>
        <end position="213"/>
    </location>
</feature>
<dbReference type="InterPro" id="IPR038770">
    <property type="entry name" value="Na+/solute_symporter_sf"/>
</dbReference>
<feature type="transmembrane region" description="Helical" evidence="8">
    <location>
        <begin position="225"/>
        <end position="248"/>
    </location>
</feature>
<evidence type="ECO:0000313" key="10">
    <source>
        <dbReference type="Proteomes" id="UP000704762"/>
    </source>
</evidence>
<feature type="transmembrane region" description="Helical" evidence="8">
    <location>
        <begin position="287"/>
        <end position="306"/>
    </location>
</feature>
<evidence type="ECO:0000256" key="7">
    <source>
        <dbReference type="ARBA" id="ARBA00023136"/>
    </source>
</evidence>
<keyword evidence="4" id="KW-1003">Cell membrane</keyword>
<feature type="transmembrane region" description="Helical" evidence="8">
    <location>
        <begin position="254"/>
        <end position="275"/>
    </location>
</feature>
<keyword evidence="5 8" id="KW-0812">Transmembrane</keyword>
<comment type="similarity">
    <text evidence="2">Belongs to the auxin efflux carrier (TC 2.A.69) family.</text>
</comment>
<feature type="transmembrane region" description="Helical" evidence="8">
    <location>
        <begin position="166"/>
        <end position="185"/>
    </location>
</feature>
<feature type="transmembrane region" description="Helical" evidence="8">
    <location>
        <begin position="123"/>
        <end position="145"/>
    </location>
</feature>
<protein>
    <submittedName>
        <fullName evidence="9">Permease</fullName>
    </submittedName>
</protein>
<feature type="transmembrane region" description="Helical" evidence="8">
    <location>
        <begin position="59"/>
        <end position="82"/>
    </location>
</feature>
<dbReference type="RefSeq" id="WP_204919979.1">
    <property type="nucleotide sequence ID" value="NZ_BAAAQP010000003.1"/>
</dbReference>
<dbReference type="InterPro" id="IPR004776">
    <property type="entry name" value="Mem_transp_PIN-like"/>
</dbReference>
<keyword evidence="3" id="KW-0813">Transport</keyword>
<dbReference type="Proteomes" id="UP000704762">
    <property type="component" value="Unassembled WGS sequence"/>
</dbReference>
<organism evidence="9 10">
    <name type="scientific">Microlunatus panaciterrae</name>
    <dbReference type="NCBI Taxonomy" id="400768"/>
    <lineage>
        <taxon>Bacteria</taxon>
        <taxon>Bacillati</taxon>
        <taxon>Actinomycetota</taxon>
        <taxon>Actinomycetes</taxon>
        <taxon>Propionibacteriales</taxon>
        <taxon>Propionibacteriaceae</taxon>
        <taxon>Microlunatus</taxon>
    </lineage>
</organism>
<comment type="subcellular location">
    <subcellularLocation>
        <location evidence="1">Cell membrane</location>
        <topology evidence="1">Multi-pass membrane protein</topology>
    </subcellularLocation>
</comment>
<dbReference type="Pfam" id="PF03547">
    <property type="entry name" value="Mem_trans"/>
    <property type="match status" value="1"/>
</dbReference>
<feature type="transmembrane region" description="Helical" evidence="8">
    <location>
        <begin position="6"/>
        <end position="27"/>
    </location>
</feature>
<keyword evidence="7 8" id="KW-0472">Membrane</keyword>
<reference evidence="9 10" key="1">
    <citation type="submission" date="2021-01" db="EMBL/GenBank/DDBJ databases">
        <title>Sequencing the genomes of 1000 actinobacteria strains.</title>
        <authorList>
            <person name="Klenk H.-P."/>
        </authorList>
    </citation>
    <scope>NUCLEOTIDE SEQUENCE [LARGE SCALE GENOMIC DNA]</scope>
    <source>
        <strain evidence="9 10">DSM 18662</strain>
    </source>
</reference>
<evidence type="ECO:0000256" key="6">
    <source>
        <dbReference type="ARBA" id="ARBA00022989"/>
    </source>
</evidence>
<feature type="transmembrane region" description="Helical" evidence="8">
    <location>
        <begin position="94"/>
        <end position="117"/>
    </location>
</feature>
<keyword evidence="6 8" id="KW-1133">Transmembrane helix</keyword>
<name>A0ABS2RPV7_9ACTN</name>
<evidence type="ECO:0000256" key="5">
    <source>
        <dbReference type="ARBA" id="ARBA00022692"/>
    </source>
</evidence>
<evidence type="ECO:0000313" key="9">
    <source>
        <dbReference type="EMBL" id="MBM7800622.1"/>
    </source>
</evidence>
<evidence type="ECO:0000256" key="2">
    <source>
        <dbReference type="ARBA" id="ARBA00010145"/>
    </source>
</evidence>
<gene>
    <name evidence="9" type="ORF">JOE57_003543</name>
</gene>
<sequence>MDGVLTGFVTIGSIIVVGMLLAHLKILDTNSQLVLSRLAFFVASPALMITVLSRTDVSAIFSANLVASIGSVVVAAGLYILVARLVFKRNAPDTVIGTFSSAYVNAGNLGLPIAGYVLGDASLIAPMLLTQLILLQPLGLTVLDITIAREHQSWARILSRPLRNPLMLGSVLGLLLSIFHVQLPPAVHDPLALVGGMAIPAMLIAYGISLRLGPRPGRGEPKIQVGYIVLLKLVIQPLAAFLLARYALGLDPAGVLAVTVIAALPTAQNVFVHANRYQTGIILARDAVFVSTILSVPVLVVIAALLA</sequence>
<feature type="transmembrane region" description="Helical" evidence="8">
    <location>
        <begin position="34"/>
        <end position="53"/>
    </location>
</feature>
<evidence type="ECO:0000256" key="4">
    <source>
        <dbReference type="ARBA" id="ARBA00022475"/>
    </source>
</evidence>
<accession>A0ABS2RPV7</accession>
<keyword evidence="10" id="KW-1185">Reference proteome</keyword>
<dbReference type="PANTHER" id="PTHR36838">
    <property type="entry name" value="AUXIN EFFLUX CARRIER FAMILY PROTEIN"/>
    <property type="match status" value="1"/>
</dbReference>
<dbReference type="Gene3D" id="1.20.1530.20">
    <property type="match status" value="1"/>
</dbReference>